<reference evidence="1 2" key="1">
    <citation type="journal article" date="2021" name="Hortic Res">
        <title>Chromosome-scale assembly of the Dendrobium chrysotoxum genome enhances the understanding of orchid evolution.</title>
        <authorList>
            <person name="Zhang Y."/>
            <person name="Zhang G.Q."/>
            <person name="Zhang D."/>
            <person name="Liu X.D."/>
            <person name="Xu X.Y."/>
            <person name="Sun W.H."/>
            <person name="Yu X."/>
            <person name="Zhu X."/>
            <person name="Wang Z.W."/>
            <person name="Zhao X."/>
            <person name="Zhong W.Y."/>
            <person name="Chen H."/>
            <person name="Yin W.L."/>
            <person name="Huang T."/>
            <person name="Niu S.C."/>
            <person name="Liu Z.J."/>
        </authorList>
    </citation>
    <scope>NUCLEOTIDE SEQUENCE [LARGE SCALE GENOMIC DNA]</scope>
    <source>
        <strain evidence="1">Lindl</strain>
    </source>
</reference>
<proteinExistence type="predicted"/>
<dbReference type="EMBL" id="JAGFBR010000004">
    <property type="protein sequence ID" value="KAH0468048.1"/>
    <property type="molecule type" value="Genomic_DNA"/>
</dbReference>
<protein>
    <submittedName>
        <fullName evidence="1">Uncharacterized protein</fullName>
    </submittedName>
</protein>
<gene>
    <name evidence="1" type="ORF">IEQ34_003081</name>
</gene>
<accession>A0AAV7HKQ8</accession>
<dbReference type="Proteomes" id="UP000775213">
    <property type="component" value="Unassembled WGS sequence"/>
</dbReference>
<evidence type="ECO:0000313" key="2">
    <source>
        <dbReference type="Proteomes" id="UP000775213"/>
    </source>
</evidence>
<keyword evidence="2" id="KW-1185">Reference proteome</keyword>
<evidence type="ECO:0000313" key="1">
    <source>
        <dbReference type="EMBL" id="KAH0468048.1"/>
    </source>
</evidence>
<comment type="caution">
    <text evidence="1">The sequence shown here is derived from an EMBL/GenBank/DDBJ whole genome shotgun (WGS) entry which is preliminary data.</text>
</comment>
<dbReference type="AlphaFoldDB" id="A0AAV7HKQ8"/>
<organism evidence="1 2">
    <name type="scientific">Dendrobium chrysotoxum</name>
    <name type="common">Orchid</name>
    <dbReference type="NCBI Taxonomy" id="161865"/>
    <lineage>
        <taxon>Eukaryota</taxon>
        <taxon>Viridiplantae</taxon>
        <taxon>Streptophyta</taxon>
        <taxon>Embryophyta</taxon>
        <taxon>Tracheophyta</taxon>
        <taxon>Spermatophyta</taxon>
        <taxon>Magnoliopsida</taxon>
        <taxon>Liliopsida</taxon>
        <taxon>Asparagales</taxon>
        <taxon>Orchidaceae</taxon>
        <taxon>Epidendroideae</taxon>
        <taxon>Malaxideae</taxon>
        <taxon>Dendrobiinae</taxon>
        <taxon>Dendrobium</taxon>
    </lineage>
</organism>
<sequence length="140" mass="15857">MDTRIRVPSSGVIPVLHCHKDPPSPSPPHLVIANQLVPLLHPTMPNVAYGTFTDIICDQPQPMLRSISDRSLMQLSKRALNFDFSNESNTVPISLFDNRWHKDSATTYIMRPSIMRVVVEIDLSRRFSNVILIGYNDKGF</sequence>
<name>A0AAV7HKQ8_DENCH</name>